<protein>
    <recommendedName>
        <fullName evidence="3">Transcription factor domain-containing protein</fullName>
    </recommendedName>
</protein>
<dbReference type="AlphaFoldDB" id="A0AAV9N584"/>
<dbReference type="Proteomes" id="UP001358417">
    <property type="component" value="Unassembled WGS sequence"/>
</dbReference>
<comment type="caution">
    <text evidence="1">The sequence shown here is derived from an EMBL/GenBank/DDBJ whole genome shotgun (WGS) entry which is preliminary data.</text>
</comment>
<evidence type="ECO:0000313" key="1">
    <source>
        <dbReference type="EMBL" id="KAK5049108.1"/>
    </source>
</evidence>
<gene>
    <name evidence="1" type="ORF">LTR84_005531</name>
</gene>
<name>A0AAV9N584_9EURO</name>
<dbReference type="PANTHER" id="PTHR37540:SF5">
    <property type="entry name" value="TRANSCRIPTION FACTOR DOMAIN-CONTAINING PROTEIN"/>
    <property type="match status" value="1"/>
</dbReference>
<dbReference type="EMBL" id="JAVRRD010000020">
    <property type="protein sequence ID" value="KAK5049108.1"/>
    <property type="molecule type" value="Genomic_DNA"/>
</dbReference>
<dbReference type="InterPro" id="IPR021858">
    <property type="entry name" value="Fun_TF"/>
</dbReference>
<keyword evidence="2" id="KW-1185">Reference proteome</keyword>
<evidence type="ECO:0000313" key="2">
    <source>
        <dbReference type="Proteomes" id="UP001358417"/>
    </source>
</evidence>
<accession>A0AAV9N584</accession>
<dbReference type="RefSeq" id="XP_064704313.1">
    <property type="nucleotide sequence ID" value="XM_064849099.1"/>
</dbReference>
<dbReference type="Pfam" id="PF11951">
    <property type="entry name" value="Fungal_trans_2"/>
    <property type="match status" value="1"/>
</dbReference>
<reference evidence="1 2" key="1">
    <citation type="submission" date="2023-08" db="EMBL/GenBank/DDBJ databases">
        <title>Black Yeasts Isolated from many extreme environments.</title>
        <authorList>
            <person name="Coleine C."/>
            <person name="Stajich J.E."/>
            <person name="Selbmann L."/>
        </authorList>
    </citation>
    <scope>NUCLEOTIDE SEQUENCE [LARGE SCALE GENOMIC DNA]</scope>
    <source>
        <strain evidence="1 2">CCFEE 5792</strain>
    </source>
</reference>
<sequence>MPVGTAGPGDSLMVVDVVTPQTWIRQYQPKSRRVALSLRRRATIVKSKRHKAIKSQELIFQKLLESQFLTRRSATIGAQFDPFQSFPVSSAPAVSHMAQYFLQVWGPQHGRAFAFDGHENPYLSLLWPFALQTDIYFEALVALCRGTLLITQKRSAIQDQPFALHRANVMTKLRRRLQDPDKCADDATILVVATLGTIDYILGDHHAATAHVTGMRQMIKIRGGFKGDSPWEHLLQSNVVAYESLWSFLFAADTTSNETIRKAGQILQNSELTTYLTHPFPPDVCEMLAKVPRGFSDLGLDGILSLQIIRLLTDFTHLSGKLGPAPLEASLEMKLRPEVQGLLEDLHRLSTLQTTATERFLTNGILAYCYLIRSIYFDDELTGFYENALKILTESALKQPSCTKLPDRKCYLWSYMMICTTLANSLHPPTEWRSVMQMFLRTYPETNSWKTLKRDLETFFWEDDVAQRCELAYADGIRMKKEESKAKAVVRQTTVPIRNVIL</sequence>
<organism evidence="1 2">
    <name type="scientific">Exophiala bonariae</name>
    <dbReference type="NCBI Taxonomy" id="1690606"/>
    <lineage>
        <taxon>Eukaryota</taxon>
        <taxon>Fungi</taxon>
        <taxon>Dikarya</taxon>
        <taxon>Ascomycota</taxon>
        <taxon>Pezizomycotina</taxon>
        <taxon>Eurotiomycetes</taxon>
        <taxon>Chaetothyriomycetidae</taxon>
        <taxon>Chaetothyriales</taxon>
        <taxon>Herpotrichiellaceae</taxon>
        <taxon>Exophiala</taxon>
    </lineage>
</organism>
<dbReference type="GeneID" id="89973708"/>
<evidence type="ECO:0008006" key="3">
    <source>
        <dbReference type="Google" id="ProtNLM"/>
    </source>
</evidence>
<proteinExistence type="predicted"/>
<dbReference type="PANTHER" id="PTHR37540">
    <property type="entry name" value="TRANSCRIPTION FACTOR (ACR-2), PUTATIVE-RELATED-RELATED"/>
    <property type="match status" value="1"/>
</dbReference>